<evidence type="ECO:0000256" key="8">
    <source>
        <dbReference type="ARBA" id="ARBA00022723"/>
    </source>
</evidence>
<keyword evidence="16 18" id="KW-0472">Membrane</keyword>
<dbReference type="InterPro" id="IPR011759">
    <property type="entry name" value="Cyt_c_oxidase_su2_TM_dom"/>
</dbReference>
<keyword evidence="14 18" id="KW-0186">Copper</keyword>
<keyword evidence="15 18" id="KW-0496">Mitochondrion</keyword>
<evidence type="ECO:0000313" key="22">
    <source>
        <dbReference type="EMBL" id="APF47525.1"/>
    </source>
</evidence>
<gene>
    <name evidence="22" type="primary">COX2</name>
</gene>
<keyword evidence="6 18" id="KW-0679">Respiratory chain</keyword>
<evidence type="ECO:0000256" key="14">
    <source>
        <dbReference type="ARBA" id="ARBA00023008"/>
    </source>
</evidence>
<dbReference type="PANTHER" id="PTHR22888">
    <property type="entry name" value="CYTOCHROME C OXIDASE, SUBUNIT II"/>
    <property type="match status" value="1"/>
</dbReference>
<dbReference type="Pfam" id="PF02790">
    <property type="entry name" value="COX2_TM"/>
    <property type="match status" value="1"/>
</dbReference>
<evidence type="ECO:0000256" key="9">
    <source>
        <dbReference type="ARBA" id="ARBA00022792"/>
    </source>
</evidence>
<evidence type="ECO:0000256" key="10">
    <source>
        <dbReference type="ARBA" id="ARBA00022842"/>
    </source>
</evidence>
<keyword evidence="8 18" id="KW-0479">Metal-binding</keyword>
<dbReference type="GO" id="GO:0005743">
    <property type="term" value="C:mitochondrial inner membrane"/>
    <property type="evidence" value="ECO:0007669"/>
    <property type="project" value="UniProtKB-SubCell"/>
</dbReference>
<evidence type="ECO:0000256" key="13">
    <source>
        <dbReference type="ARBA" id="ARBA00022989"/>
    </source>
</evidence>
<proteinExistence type="inferred from homology"/>
<dbReference type="PANTHER" id="PTHR22888:SF9">
    <property type="entry name" value="CYTOCHROME C OXIDASE SUBUNIT 2"/>
    <property type="match status" value="1"/>
</dbReference>
<keyword evidence="9 18" id="KW-0999">Mitochondrion inner membrane</keyword>
<evidence type="ECO:0000256" key="4">
    <source>
        <dbReference type="ARBA" id="ARBA00015946"/>
    </source>
</evidence>
<feature type="transmembrane region" description="Helical" evidence="19">
    <location>
        <begin position="21"/>
        <end position="43"/>
    </location>
</feature>
<dbReference type="InterPro" id="IPR001505">
    <property type="entry name" value="Copper_CuA"/>
</dbReference>
<dbReference type="EMBL" id="KT215854">
    <property type="protein sequence ID" value="APF47525.1"/>
    <property type="molecule type" value="Genomic_DNA"/>
</dbReference>
<evidence type="ECO:0000256" key="12">
    <source>
        <dbReference type="ARBA" id="ARBA00022982"/>
    </source>
</evidence>
<dbReference type="InterPro" id="IPR045187">
    <property type="entry name" value="CcO_II"/>
</dbReference>
<feature type="transmembrane region" description="Helical" evidence="19">
    <location>
        <begin position="63"/>
        <end position="87"/>
    </location>
</feature>
<dbReference type="GO" id="GO:0004129">
    <property type="term" value="F:cytochrome-c oxidase activity"/>
    <property type="evidence" value="ECO:0007669"/>
    <property type="project" value="UniProtKB-EC"/>
</dbReference>
<dbReference type="Gene3D" id="2.60.40.420">
    <property type="entry name" value="Cupredoxins - blue copper proteins"/>
    <property type="match status" value="1"/>
</dbReference>
<evidence type="ECO:0000256" key="6">
    <source>
        <dbReference type="ARBA" id="ARBA00022660"/>
    </source>
</evidence>
<dbReference type="PRINTS" id="PR01166">
    <property type="entry name" value="CYCOXIDASEII"/>
</dbReference>
<feature type="domain" description="Cytochrome oxidase subunit II transmembrane region profile" evidence="21">
    <location>
        <begin position="1"/>
        <end position="91"/>
    </location>
</feature>
<comment type="catalytic activity">
    <reaction evidence="17">
        <text>4 Fe(II)-[cytochrome c] + O2 + 8 H(+)(in) = 4 Fe(III)-[cytochrome c] + 2 H2O + 4 H(+)(out)</text>
        <dbReference type="Rhea" id="RHEA:11436"/>
        <dbReference type="Rhea" id="RHEA-COMP:10350"/>
        <dbReference type="Rhea" id="RHEA-COMP:14399"/>
        <dbReference type="ChEBI" id="CHEBI:15377"/>
        <dbReference type="ChEBI" id="CHEBI:15378"/>
        <dbReference type="ChEBI" id="CHEBI:15379"/>
        <dbReference type="ChEBI" id="CHEBI:29033"/>
        <dbReference type="ChEBI" id="CHEBI:29034"/>
        <dbReference type="EC" id="7.1.1.9"/>
    </reaction>
    <physiologicalReaction direction="left-to-right" evidence="17">
        <dbReference type="Rhea" id="RHEA:11437"/>
    </physiologicalReaction>
</comment>
<dbReference type="InterPro" id="IPR036257">
    <property type="entry name" value="Cyt_c_oxidase_su2_TM_sf"/>
</dbReference>
<sequence>MSTWFSMNFLDSFSYKMILMIYFHDLILMILLMILNFILYIMMWFFLNKLINLKILHNQFMEIIWTLIPMLILLFMAIPSLKILYILEEMINPSLTIKIIGHQWYWNYEYSDFLNIEFDSFMIKEFNHKNFRLLDVDNRLIIPMNFYIRGLISSIDVIHSWTVPSLSIKVDSIPGRMNQMIMLINRTGLFYGQCSEICGMNHSFMPIVIESTKLNKFFNWIKSF</sequence>
<name>A0A6F8ANY4_9HYME</name>
<dbReference type="PROSITE" id="PS00078">
    <property type="entry name" value="COX2"/>
    <property type="match status" value="1"/>
</dbReference>
<evidence type="ECO:0000256" key="3">
    <source>
        <dbReference type="ARBA" id="ARBA00011164"/>
    </source>
</evidence>
<comment type="subunit">
    <text evidence="3">Component of the cytochrome c oxidase (complex IV, CIV), a multisubunit enzyme composed of a catalytic core of 3 subunits and several supernumerary subunits. The complex exists as a monomer or a dimer and forms supercomplexes (SCs) in the inner mitochondrial membrane with ubiquinol-cytochrome c oxidoreductase (cytochrome b-c1 complex, complex III, CIII).</text>
</comment>
<reference evidence="22" key="1">
    <citation type="submission" date="2015-06" db="EMBL/GenBank/DDBJ databases">
        <title>Diolcogaster sp. mitochondrion, partial genome.</title>
        <authorList>
            <person name="Song S.N."/>
            <person name="Chen X.X."/>
        </authorList>
    </citation>
    <scope>NUCLEOTIDE SEQUENCE</scope>
</reference>
<dbReference type="InterPro" id="IPR002429">
    <property type="entry name" value="CcO_II-like_C"/>
</dbReference>
<evidence type="ECO:0000256" key="1">
    <source>
        <dbReference type="ARBA" id="ARBA00004448"/>
    </source>
</evidence>
<evidence type="ECO:0000256" key="18">
    <source>
        <dbReference type="RuleBase" id="RU000457"/>
    </source>
</evidence>
<keyword evidence="11" id="KW-1278">Translocase</keyword>
<dbReference type="AlphaFoldDB" id="A0A6F8ANY4"/>
<dbReference type="FunFam" id="2.60.40.420:FF:000001">
    <property type="entry name" value="Cytochrome c oxidase subunit 2"/>
    <property type="match status" value="1"/>
</dbReference>
<evidence type="ECO:0000256" key="19">
    <source>
        <dbReference type="SAM" id="Phobius"/>
    </source>
</evidence>
<dbReference type="Pfam" id="PF00116">
    <property type="entry name" value="COX2"/>
    <property type="match status" value="1"/>
</dbReference>
<evidence type="ECO:0000256" key="5">
    <source>
        <dbReference type="ARBA" id="ARBA00022448"/>
    </source>
</evidence>
<feature type="domain" description="Cytochrome oxidase subunit II copper A binding" evidence="20">
    <location>
        <begin position="92"/>
        <end position="223"/>
    </location>
</feature>
<dbReference type="GO" id="GO:0005507">
    <property type="term" value="F:copper ion binding"/>
    <property type="evidence" value="ECO:0007669"/>
    <property type="project" value="InterPro"/>
</dbReference>
<dbReference type="InterPro" id="IPR034210">
    <property type="entry name" value="CcO_II_C"/>
</dbReference>
<evidence type="ECO:0000256" key="17">
    <source>
        <dbReference type="ARBA" id="ARBA00049512"/>
    </source>
</evidence>
<evidence type="ECO:0000256" key="15">
    <source>
        <dbReference type="ARBA" id="ARBA00023128"/>
    </source>
</evidence>
<protein>
    <recommendedName>
        <fullName evidence="4 18">Cytochrome c oxidase subunit 2</fullName>
    </recommendedName>
</protein>
<geneLocation type="mitochondrion" evidence="22"/>
<keyword evidence="12 18" id="KW-0249">Electron transport</keyword>
<dbReference type="SUPFAM" id="SSF49503">
    <property type="entry name" value="Cupredoxins"/>
    <property type="match status" value="1"/>
</dbReference>
<comment type="similarity">
    <text evidence="2 18">Belongs to the cytochrome c oxidase subunit 2 family.</text>
</comment>
<comment type="function">
    <text evidence="18">Component of the cytochrome c oxidase, the last enzyme in the mitochondrial electron transport chain which drives oxidative phosphorylation. The respiratory chain contains 3 multisubunit complexes succinate dehydrogenase (complex II, CII), ubiquinol-cytochrome c oxidoreductase (cytochrome b-c1 complex, complex III, CIII) and cytochrome c oxidase (complex IV, CIV), that cooperate to transfer electrons derived from NADH and succinate to molecular oxygen, creating an electrochemical gradient over the inner membrane that drives transmembrane transport and the ATP synthase. Cytochrome c oxidase is the component of the respiratory chain that catalyzes the reduction of oxygen to water. Electrons originating from reduced cytochrome c in the intermembrane space (IMS) are transferred via the dinuclear copper A center (CU(A)) of subunit 2 and heme A of subunit 1 to the active site in subunit 1, a binuclear center (BNC) formed by heme A3 and copper B (CU(B)). The BNC reduces molecular oxygen to 2 water molecules using 4 electrons from cytochrome c in the IMS and 4 protons from the mitochondrial matrix.</text>
</comment>
<comment type="subcellular location">
    <subcellularLocation>
        <location evidence="1 18">Mitochondrion inner membrane</location>
        <topology evidence="1 18">Multi-pass membrane protein</topology>
    </subcellularLocation>
</comment>
<dbReference type="PROSITE" id="PS50999">
    <property type="entry name" value="COX2_TM"/>
    <property type="match status" value="1"/>
</dbReference>
<evidence type="ECO:0000256" key="11">
    <source>
        <dbReference type="ARBA" id="ARBA00022967"/>
    </source>
</evidence>
<evidence type="ECO:0000259" key="21">
    <source>
        <dbReference type="PROSITE" id="PS50999"/>
    </source>
</evidence>
<dbReference type="SUPFAM" id="SSF81464">
    <property type="entry name" value="Cytochrome c oxidase subunit II-like, transmembrane region"/>
    <property type="match status" value="1"/>
</dbReference>
<keyword evidence="13 19" id="KW-1133">Transmembrane helix</keyword>
<keyword evidence="10" id="KW-0460">Magnesium</keyword>
<dbReference type="InterPro" id="IPR008972">
    <property type="entry name" value="Cupredoxin"/>
</dbReference>
<dbReference type="PROSITE" id="PS50857">
    <property type="entry name" value="COX2_CUA"/>
    <property type="match status" value="1"/>
</dbReference>
<dbReference type="GO" id="GO:0042773">
    <property type="term" value="P:ATP synthesis coupled electron transport"/>
    <property type="evidence" value="ECO:0007669"/>
    <property type="project" value="TreeGrafter"/>
</dbReference>
<keyword evidence="5 18" id="KW-0813">Transport</keyword>
<evidence type="ECO:0000256" key="2">
    <source>
        <dbReference type="ARBA" id="ARBA00007866"/>
    </source>
</evidence>
<evidence type="ECO:0000256" key="7">
    <source>
        <dbReference type="ARBA" id="ARBA00022692"/>
    </source>
</evidence>
<evidence type="ECO:0000256" key="16">
    <source>
        <dbReference type="ARBA" id="ARBA00023136"/>
    </source>
</evidence>
<evidence type="ECO:0000259" key="20">
    <source>
        <dbReference type="PROSITE" id="PS50857"/>
    </source>
</evidence>
<comment type="cofactor">
    <cofactor evidence="18">
        <name>Cu cation</name>
        <dbReference type="ChEBI" id="CHEBI:23378"/>
    </cofactor>
    <text evidence="18">Binds a copper A center.</text>
</comment>
<keyword evidence="7 18" id="KW-0812">Transmembrane</keyword>
<dbReference type="Gene3D" id="1.10.287.90">
    <property type="match status" value="1"/>
</dbReference>
<dbReference type="CDD" id="cd13912">
    <property type="entry name" value="CcO_II_C"/>
    <property type="match status" value="1"/>
</dbReference>
<accession>A0A6F8ANY4</accession>
<organism evidence="22">
    <name type="scientific">Diolcogaster sp. SNS-2016</name>
    <dbReference type="NCBI Taxonomy" id="1911508"/>
    <lineage>
        <taxon>Eukaryota</taxon>
        <taxon>Metazoa</taxon>
        <taxon>Ecdysozoa</taxon>
        <taxon>Arthropoda</taxon>
        <taxon>Hexapoda</taxon>
        <taxon>Insecta</taxon>
        <taxon>Pterygota</taxon>
        <taxon>Neoptera</taxon>
        <taxon>Endopterygota</taxon>
        <taxon>Hymenoptera</taxon>
        <taxon>Apocrita</taxon>
        <taxon>Ichneumonoidea</taxon>
        <taxon>Braconidae</taxon>
        <taxon>Microgastrinae</taxon>
        <taxon>Diolcogaster</taxon>
    </lineage>
</organism>